<reference evidence="2 3" key="1">
    <citation type="submission" date="2017-03" db="EMBL/GenBank/DDBJ databases">
        <title>Genome sequence of Clostridium oryzae DSM 28571.</title>
        <authorList>
            <person name="Poehlein A."/>
            <person name="Daniel R."/>
        </authorList>
    </citation>
    <scope>NUCLEOTIDE SEQUENCE [LARGE SCALE GENOMIC DNA]</scope>
    <source>
        <strain evidence="2 3">DSM 28571</strain>
    </source>
</reference>
<dbReference type="STRING" id="1450648.CLORY_21490"/>
<feature type="transmembrane region" description="Helical" evidence="1">
    <location>
        <begin position="385"/>
        <end position="405"/>
    </location>
</feature>
<comment type="caution">
    <text evidence="2">The sequence shown here is derived from an EMBL/GenBank/DDBJ whole genome shotgun (WGS) entry which is preliminary data.</text>
</comment>
<proteinExistence type="predicted"/>
<evidence type="ECO:0008006" key="4">
    <source>
        <dbReference type="Google" id="ProtNLM"/>
    </source>
</evidence>
<feature type="transmembrane region" description="Helical" evidence="1">
    <location>
        <begin position="172"/>
        <end position="203"/>
    </location>
</feature>
<keyword evidence="1" id="KW-0812">Transmembrane</keyword>
<accession>A0A1V4IP44</accession>
<feature type="transmembrane region" description="Helical" evidence="1">
    <location>
        <begin position="106"/>
        <end position="125"/>
    </location>
</feature>
<sequence>MEFILLLIFSLTLLIEYFQNKSLFNGYFLVIGPYIIIALLNNYIMSSFGYEKLNTDSLYILFFGGQIFYAGMIACRSLLHSKKDRSTHLSDNNIESVKININIKIVSYYIAFVLLFRLFQIISIYRQGGIAYITNNDFEVMQLKGIGAHLELSIFPLEAIMLYEGIKQRKKIFFLLYFLGIVIAFSSFIKYHVIAYVMISYLYCSIKDKHLMKKMLNYIIVGILGLFVLNYYISFLLRNMQYAGNQYLYKIWNYIGGSSINANWVTSNLSGSYSSKDYMLNTFMTLPNLFFDKLIGLRVEGHLITMGFRSINEWNMTSNVIGVLYNIYLTNNIIFFVFALLVWGAVTELIVIMVKRIRTEKIALFASVYFTFNALSFFANYFTLVLPWELLIWSLLTIPIINLVVPKARRI</sequence>
<protein>
    <recommendedName>
        <fullName evidence="4">Oligosaccharide repeat unit polymerase</fullName>
    </recommendedName>
</protein>
<keyword evidence="3" id="KW-1185">Reference proteome</keyword>
<organism evidence="2 3">
    <name type="scientific">Clostridium oryzae</name>
    <dbReference type="NCBI Taxonomy" id="1450648"/>
    <lineage>
        <taxon>Bacteria</taxon>
        <taxon>Bacillati</taxon>
        <taxon>Bacillota</taxon>
        <taxon>Clostridia</taxon>
        <taxon>Eubacteriales</taxon>
        <taxon>Clostridiaceae</taxon>
        <taxon>Clostridium</taxon>
    </lineage>
</organism>
<evidence type="ECO:0000313" key="2">
    <source>
        <dbReference type="EMBL" id="OPJ61649.1"/>
    </source>
</evidence>
<name>A0A1V4IP44_9CLOT</name>
<feature type="transmembrane region" description="Helical" evidence="1">
    <location>
        <begin position="28"/>
        <end position="46"/>
    </location>
</feature>
<keyword evidence="1" id="KW-1133">Transmembrane helix</keyword>
<feature type="transmembrane region" description="Helical" evidence="1">
    <location>
        <begin position="333"/>
        <end position="354"/>
    </location>
</feature>
<dbReference type="RefSeq" id="WP_079424146.1">
    <property type="nucleotide sequence ID" value="NZ_MZGV01000020.1"/>
</dbReference>
<feature type="transmembrane region" description="Helical" evidence="1">
    <location>
        <begin position="215"/>
        <end position="233"/>
    </location>
</feature>
<evidence type="ECO:0000256" key="1">
    <source>
        <dbReference type="SAM" id="Phobius"/>
    </source>
</evidence>
<dbReference type="AlphaFoldDB" id="A0A1V4IP44"/>
<dbReference type="EMBL" id="MZGV01000020">
    <property type="protein sequence ID" value="OPJ61649.1"/>
    <property type="molecule type" value="Genomic_DNA"/>
</dbReference>
<dbReference type="Proteomes" id="UP000190080">
    <property type="component" value="Unassembled WGS sequence"/>
</dbReference>
<feature type="transmembrane region" description="Helical" evidence="1">
    <location>
        <begin position="361"/>
        <end position="379"/>
    </location>
</feature>
<evidence type="ECO:0000313" key="3">
    <source>
        <dbReference type="Proteomes" id="UP000190080"/>
    </source>
</evidence>
<keyword evidence="1" id="KW-0472">Membrane</keyword>
<feature type="transmembrane region" description="Helical" evidence="1">
    <location>
        <begin position="58"/>
        <end position="79"/>
    </location>
</feature>
<gene>
    <name evidence="2" type="ORF">CLORY_21490</name>
</gene>